<sequence>MRASFCASRKWWASAALEAAAERGALHHRDRNRAGVEAARGRMHAIHTGTRVGHQRLALARADRLGEEIEIAADVVHGRNQRPGHPEIDLQSRLSRRLREAQNVMHQIEVETGTRLRSQHHPHDITAFLIVSGDLRQVAGFDERTAGVVAMQIHFERSFKVKHW</sequence>
<organism evidence="1 2">
    <name type="scientific">Paraburkholderia bryophila</name>
    <dbReference type="NCBI Taxonomy" id="420952"/>
    <lineage>
        <taxon>Bacteria</taxon>
        <taxon>Pseudomonadati</taxon>
        <taxon>Pseudomonadota</taxon>
        <taxon>Betaproteobacteria</taxon>
        <taxon>Burkholderiales</taxon>
        <taxon>Burkholderiaceae</taxon>
        <taxon>Paraburkholderia</taxon>
    </lineage>
</organism>
<name>A0A7Z0B1N5_9BURK</name>
<dbReference type="AlphaFoldDB" id="A0A7Z0B1N5"/>
<dbReference type="EMBL" id="JACCAU010000001">
    <property type="protein sequence ID" value="NYH16582.1"/>
    <property type="molecule type" value="Genomic_DNA"/>
</dbReference>
<evidence type="ECO:0000313" key="2">
    <source>
        <dbReference type="Proteomes" id="UP000572540"/>
    </source>
</evidence>
<evidence type="ECO:0000313" key="1">
    <source>
        <dbReference type="EMBL" id="NYH16582.1"/>
    </source>
</evidence>
<reference evidence="1 2" key="1">
    <citation type="submission" date="2020-07" db="EMBL/GenBank/DDBJ databases">
        <title>Exploring microbial biodiversity for novel pathways involved in the catabolism of aromatic compounds derived from lignin.</title>
        <authorList>
            <person name="Elkins J."/>
        </authorList>
    </citation>
    <scope>NUCLEOTIDE SEQUENCE [LARGE SCALE GENOMIC DNA]</scope>
    <source>
        <strain evidence="1 2">H2C3B</strain>
    </source>
</reference>
<accession>A0A7Z0B1N5</accession>
<dbReference type="Proteomes" id="UP000572540">
    <property type="component" value="Unassembled WGS sequence"/>
</dbReference>
<comment type="caution">
    <text evidence="1">The sequence shown here is derived from an EMBL/GenBank/DDBJ whole genome shotgun (WGS) entry which is preliminary data.</text>
</comment>
<gene>
    <name evidence="1" type="ORF">GGD41_003810</name>
</gene>
<proteinExistence type="predicted"/>
<protein>
    <submittedName>
        <fullName evidence="1">Uncharacterized protein</fullName>
    </submittedName>
</protein>